<dbReference type="PANTHER" id="PTHR21356:SF1">
    <property type="entry name" value="ARMADILLO REPEAT-CONTAINING PROTEIN 2"/>
    <property type="match status" value="1"/>
</dbReference>
<dbReference type="EMBL" id="RHFK02000011">
    <property type="protein sequence ID" value="TWW68645.1"/>
    <property type="molecule type" value="Genomic_DNA"/>
</dbReference>
<keyword evidence="2" id="KW-1185">Reference proteome</keyword>
<dbReference type="InterPro" id="IPR016024">
    <property type="entry name" value="ARM-type_fold"/>
</dbReference>
<dbReference type="InterPro" id="IPR000225">
    <property type="entry name" value="Armadillo"/>
</dbReference>
<gene>
    <name evidence="1" type="ORF">D4764_19G0004430</name>
</gene>
<reference evidence="1 2" key="1">
    <citation type="submission" date="2019-04" db="EMBL/GenBank/DDBJ databases">
        <title>Chromosome genome assembly for Takifugu flavidus.</title>
        <authorList>
            <person name="Xiao S."/>
        </authorList>
    </citation>
    <scope>NUCLEOTIDE SEQUENCE [LARGE SCALE GENOMIC DNA]</scope>
    <source>
        <strain evidence="1">HTHZ2018</strain>
        <tissue evidence="1">Muscle</tissue>
    </source>
</reference>
<dbReference type="PANTHER" id="PTHR21356">
    <property type="entry name" value="ARMADILLO REPEAT CONTAINING 2"/>
    <property type="match status" value="1"/>
</dbReference>
<accession>A0A5C6NP27</accession>
<dbReference type="GO" id="GO:0007288">
    <property type="term" value="P:sperm axoneme assembly"/>
    <property type="evidence" value="ECO:0007669"/>
    <property type="project" value="TreeGrafter"/>
</dbReference>
<evidence type="ECO:0000313" key="2">
    <source>
        <dbReference type="Proteomes" id="UP000324091"/>
    </source>
</evidence>
<dbReference type="SMART" id="SM00185">
    <property type="entry name" value="ARM"/>
    <property type="match status" value="4"/>
</dbReference>
<dbReference type="AlphaFoldDB" id="A0A5C6NP27"/>
<organism evidence="1 2">
    <name type="scientific">Takifugu flavidus</name>
    <name type="common">sansaifugu</name>
    <dbReference type="NCBI Taxonomy" id="433684"/>
    <lineage>
        <taxon>Eukaryota</taxon>
        <taxon>Metazoa</taxon>
        <taxon>Chordata</taxon>
        <taxon>Craniata</taxon>
        <taxon>Vertebrata</taxon>
        <taxon>Euteleostomi</taxon>
        <taxon>Actinopterygii</taxon>
        <taxon>Neopterygii</taxon>
        <taxon>Teleostei</taxon>
        <taxon>Neoteleostei</taxon>
        <taxon>Acanthomorphata</taxon>
        <taxon>Eupercaria</taxon>
        <taxon>Tetraodontiformes</taxon>
        <taxon>Tetradontoidea</taxon>
        <taxon>Tetraodontidae</taxon>
        <taxon>Takifugu</taxon>
    </lineage>
</organism>
<dbReference type="InterPro" id="IPR038905">
    <property type="entry name" value="ARMC2"/>
</dbReference>
<evidence type="ECO:0000313" key="1">
    <source>
        <dbReference type="EMBL" id="TWW68645.1"/>
    </source>
</evidence>
<dbReference type="SUPFAM" id="SSF48371">
    <property type="entry name" value="ARM repeat"/>
    <property type="match status" value="1"/>
</dbReference>
<protein>
    <submittedName>
        <fullName evidence="1">Armadillo repeat-containing protein 2</fullName>
    </submittedName>
</protein>
<comment type="caution">
    <text evidence="1">The sequence shown here is derived from an EMBL/GenBank/DDBJ whole genome shotgun (WGS) entry which is preliminary data.</text>
</comment>
<dbReference type="Gene3D" id="1.25.10.10">
    <property type="entry name" value="Leucine-rich Repeat Variant"/>
    <property type="match status" value="3"/>
</dbReference>
<sequence length="759" mass="83644">MATSRERAYEPRQSTGVEACEESWGHNLHACDFEAPESRPASAVRLSRLEHKPKLPVPCSEEDQFKAFPKPPAEPEEVKNQLAGARLSLRRAGSLALLPLERQTNDALLFLTLHQLNGSSDLTGPATGVPTMPVHAEQDRELLNLVCSHRSSLLLFSLHIIERRDHDACTSVREDAQSLVWNYTITPILQKLESVSAGSEASVDRLCDLCDRLHSALEGADMLGRSCKRRSAILRTLFRLIDADSARLSLRIAELCLALAVSGNNLLNICKLVFQISRSESNDVLFQRNSIIESFLAVLTNEDVSTSGEALLYCAGALKFLSGNSSMVKLLLDNGCIAVSQKLIRRLCTAEKDSFTMAGHILVQLTAALRNLADHPDARPVFVSCGIFSDLCLVLRLHSQDQNICTNISRVCSKLSSYSECRHALANTPDCFPLFLEVMSKHRQRQDLIVRFLFTLGNLTASVEASRQQLFECTGCAGVLLQLYDRYQRRGGAAARAAEDEDVLVKLLRVLANMCIHPAVGPALAASEACVELLLETLALRSVRESEELVVNAAATINNLSFYQAEGSALDRSRLAVAKLMMQLLLSASMDAVLEATRVFGNLSQSKDVRSVIMQHKAHRFVVALLDSESTEMCYSACGVLTNLSLDSAARVRLSREGAVAKLVDCLIHLGAGDWQLAGQVCQALCNMIGGGSEKLLDTKERDSLLRILGTFRDKEEVLCWMEHGDRRDHLACWELEFLPVAQRLMTFLQRDAVVETCI</sequence>
<proteinExistence type="predicted"/>
<dbReference type="InterPro" id="IPR011989">
    <property type="entry name" value="ARM-like"/>
</dbReference>
<name>A0A5C6NP27_9TELE</name>
<dbReference type="Proteomes" id="UP000324091">
    <property type="component" value="Chromosome 19"/>
</dbReference>